<evidence type="ECO:0000313" key="7">
    <source>
        <dbReference type="Proteomes" id="UP000290244"/>
    </source>
</evidence>
<dbReference type="FunFam" id="3.30.70.270:FF:000001">
    <property type="entry name" value="Diguanylate cyclase domain protein"/>
    <property type="match status" value="1"/>
</dbReference>
<dbReference type="KEGG" id="lsd:EMK97_11645"/>
<dbReference type="PROSITE" id="PS50887">
    <property type="entry name" value="GGDEF"/>
    <property type="match status" value="1"/>
</dbReference>
<dbReference type="InterPro" id="IPR043128">
    <property type="entry name" value="Rev_trsase/Diguanyl_cyclase"/>
</dbReference>
<dbReference type="Gene3D" id="3.30.70.270">
    <property type="match status" value="1"/>
</dbReference>
<reference evidence="6 7" key="1">
    <citation type="submission" date="2018-12" db="EMBL/GenBank/DDBJ databases">
        <title>Complete genome of Litorilituus sediminis.</title>
        <authorList>
            <person name="Liu A."/>
            <person name="Rong J."/>
        </authorList>
    </citation>
    <scope>NUCLEOTIDE SEQUENCE [LARGE SCALE GENOMIC DNA]</scope>
    <source>
        <strain evidence="6 7">JCM 17549</strain>
    </source>
</reference>
<keyword evidence="4" id="KW-0812">Transmembrane</keyword>
<keyword evidence="4" id="KW-1133">Transmembrane helix</keyword>
<evidence type="ECO:0000313" key="6">
    <source>
        <dbReference type="EMBL" id="QBG37808.1"/>
    </source>
</evidence>
<dbReference type="SUPFAM" id="SSF55073">
    <property type="entry name" value="Nucleotide cyclase"/>
    <property type="match status" value="1"/>
</dbReference>
<comment type="catalytic activity">
    <reaction evidence="3">
        <text>2 GTP = 3',3'-c-di-GMP + 2 diphosphate</text>
        <dbReference type="Rhea" id="RHEA:24898"/>
        <dbReference type="ChEBI" id="CHEBI:33019"/>
        <dbReference type="ChEBI" id="CHEBI:37565"/>
        <dbReference type="ChEBI" id="CHEBI:58805"/>
        <dbReference type="EC" id="2.7.7.65"/>
    </reaction>
</comment>
<keyword evidence="7" id="KW-1185">Reference proteome</keyword>
<dbReference type="CDD" id="cd01949">
    <property type="entry name" value="GGDEF"/>
    <property type="match status" value="1"/>
</dbReference>
<protein>
    <recommendedName>
        <fullName evidence="2">diguanylate cyclase</fullName>
        <ecNumber evidence="2">2.7.7.65</ecNumber>
    </recommendedName>
</protein>
<dbReference type="Pfam" id="PF00990">
    <property type="entry name" value="GGDEF"/>
    <property type="match status" value="1"/>
</dbReference>
<dbReference type="Proteomes" id="UP000290244">
    <property type="component" value="Chromosome"/>
</dbReference>
<sequence length="269" mass="30802">MFYLVQSGGVNNTGPLWIFIVAPVTFFIKGLKYGLVSLLCFIFVILILLFYQDGQLLSTEYSTDFKLRLIYSFATTSFLSAYYEYSRQQSYDHLQQLSKRYKRLARIDPLTGLSNRRDALAALNYEQMRMARDKQQLAIILCDIDFFKRINDSLGHDAGDKVLIELSKMFENLGRNQDLVARWGGEEFLFMLPATQLEGALHFAESIHQSLAKKVITYQEHEINLTVSLGVAMLDNDTDIKSAISEADSNLYKAKYAGRNQTWHSNKVT</sequence>
<evidence type="ECO:0000256" key="3">
    <source>
        <dbReference type="ARBA" id="ARBA00034247"/>
    </source>
</evidence>
<evidence type="ECO:0000256" key="2">
    <source>
        <dbReference type="ARBA" id="ARBA00012528"/>
    </source>
</evidence>
<dbReference type="InterPro" id="IPR029787">
    <property type="entry name" value="Nucleotide_cyclase"/>
</dbReference>
<dbReference type="PANTHER" id="PTHR45138:SF9">
    <property type="entry name" value="DIGUANYLATE CYCLASE DGCM-RELATED"/>
    <property type="match status" value="1"/>
</dbReference>
<feature type="transmembrane region" description="Helical" evidence="4">
    <location>
        <begin position="67"/>
        <end position="85"/>
    </location>
</feature>
<organism evidence="6 7">
    <name type="scientific">Litorilituus sediminis</name>
    <dbReference type="NCBI Taxonomy" id="718192"/>
    <lineage>
        <taxon>Bacteria</taxon>
        <taxon>Pseudomonadati</taxon>
        <taxon>Pseudomonadota</taxon>
        <taxon>Gammaproteobacteria</taxon>
        <taxon>Alteromonadales</taxon>
        <taxon>Colwelliaceae</taxon>
        <taxon>Litorilituus</taxon>
    </lineage>
</organism>
<gene>
    <name evidence="6" type="ORF">EMK97_11645</name>
</gene>
<evidence type="ECO:0000256" key="4">
    <source>
        <dbReference type="SAM" id="Phobius"/>
    </source>
</evidence>
<evidence type="ECO:0000256" key="1">
    <source>
        <dbReference type="ARBA" id="ARBA00001946"/>
    </source>
</evidence>
<feature type="transmembrane region" description="Helical" evidence="4">
    <location>
        <begin position="35"/>
        <end position="52"/>
    </location>
</feature>
<comment type="cofactor">
    <cofactor evidence="1">
        <name>Mg(2+)</name>
        <dbReference type="ChEBI" id="CHEBI:18420"/>
    </cofactor>
</comment>
<dbReference type="OrthoDB" id="9813903at2"/>
<dbReference type="NCBIfam" id="TIGR00254">
    <property type="entry name" value="GGDEF"/>
    <property type="match status" value="1"/>
</dbReference>
<evidence type="ECO:0000259" key="5">
    <source>
        <dbReference type="PROSITE" id="PS50887"/>
    </source>
</evidence>
<name>A0A4P6P9G2_9GAMM</name>
<feature type="domain" description="GGDEF" evidence="5">
    <location>
        <begin position="135"/>
        <end position="267"/>
    </location>
</feature>
<dbReference type="SMART" id="SM00267">
    <property type="entry name" value="GGDEF"/>
    <property type="match status" value="1"/>
</dbReference>
<dbReference type="EMBL" id="CP034759">
    <property type="protein sequence ID" value="QBG37808.1"/>
    <property type="molecule type" value="Genomic_DNA"/>
</dbReference>
<dbReference type="GO" id="GO:0052621">
    <property type="term" value="F:diguanylate cyclase activity"/>
    <property type="evidence" value="ECO:0007669"/>
    <property type="project" value="UniProtKB-EC"/>
</dbReference>
<feature type="transmembrane region" description="Helical" evidence="4">
    <location>
        <begin position="12"/>
        <end position="28"/>
    </location>
</feature>
<dbReference type="PANTHER" id="PTHR45138">
    <property type="entry name" value="REGULATORY COMPONENTS OF SENSORY TRANSDUCTION SYSTEM"/>
    <property type="match status" value="1"/>
</dbReference>
<dbReference type="AlphaFoldDB" id="A0A4P6P9G2"/>
<keyword evidence="4" id="KW-0472">Membrane</keyword>
<accession>A0A4P6P9G2</accession>
<dbReference type="InterPro" id="IPR050469">
    <property type="entry name" value="Diguanylate_Cyclase"/>
</dbReference>
<dbReference type="EC" id="2.7.7.65" evidence="2"/>
<proteinExistence type="predicted"/>
<dbReference type="InterPro" id="IPR000160">
    <property type="entry name" value="GGDEF_dom"/>
</dbReference>